<evidence type="ECO:0000256" key="7">
    <source>
        <dbReference type="SAM" id="Phobius"/>
    </source>
</evidence>
<dbReference type="InterPro" id="IPR050171">
    <property type="entry name" value="MFS_Transporters"/>
</dbReference>
<dbReference type="InterPro" id="IPR005829">
    <property type="entry name" value="Sugar_transporter_CS"/>
</dbReference>
<keyword evidence="2" id="KW-0813">Transport</keyword>
<feature type="transmembrane region" description="Helical" evidence="7">
    <location>
        <begin position="244"/>
        <end position="262"/>
    </location>
</feature>
<dbReference type="InterPro" id="IPR036259">
    <property type="entry name" value="MFS_trans_sf"/>
</dbReference>
<proteinExistence type="predicted"/>
<dbReference type="SUPFAM" id="SSF103473">
    <property type="entry name" value="MFS general substrate transporter"/>
    <property type="match status" value="1"/>
</dbReference>
<reference evidence="9" key="1">
    <citation type="submission" date="2020-05" db="EMBL/GenBank/DDBJ databases">
        <authorList>
            <person name="Chiriac C."/>
            <person name="Salcher M."/>
            <person name="Ghai R."/>
            <person name="Kavagutti S V."/>
        </authorList>
    </citation>
    <scope>NUCLEOTIDE SEQUENCE</scope>
</reference>
<feature type="transmembrane region" description="Helical" evidence="7">
    <location>
        <begin position="7"/>
        <end position="28"/>
    </location>
</feature>
<feature type="transmembrane region" description="Helical" evidence="7">
    <location>
        <begin position="97"/>
        <end position="119"/>
    </location>
</feature>
<feature type="transmembrane region" description="Helical" evidence="7">
    <location>
        <begin position="205"/>
        <end position="224"/>
    </location>
</feature>
<protein>
    <submittedName>
        <fullName evidence="9">Unannotated protein</fullName>
    </submittedName>
</protein>
<dbReference type="EMBL" id="CAFBMQ010000097">
    <property type="protein sequence ID" value="CAB4909408.1"/>
    <property type="molecule type" value="Genomic_DNA"/>
</dbReference>
<dbReference type="Pfam" id="PF07690">
    <property type="entry name" value="MFS_1"/>
    <property type="match status" value="1"/>
</dbReference>
<feature type="domain" description="Major facilitator superfamily (MFS) profile" evidence="8">
    <location>
        <begin position="1"/>
        <end position="385"/>
    </location>
</feature>
<evidence type="ECO:0000256" key="1">
    <source>
        <dbReference type="ARBA" id="ARBA00004651"/>
    </source>
</evidence>
<dbReference type="GO" id="GO:0022857">
    <property type="term" value="F:transmembrane transporter activity"/>
    <property type="evidence" value="ECO:0007669"/>
    <property type="project" value="InterPro"/>
</dbReference>
<keyword evidence="4 7" id="KW-0812">Transmembrane</keyword>
<dbReference type="InterPro" id="IPR020846">
    <property type="entry name" value="MFS_dom"/>
</dbReference>
<feature type="transmembrane region" description="Helical" evidence="7">
    <location>
        <begin position="159"/>
        <end position="178"/>
    </location>
</feature>
<dbReference type="InterPro" id="IPR011701">
    <property type="entry name" value="MFS"/>
</dbReference>
<feature type="transmembrane region" description="Helical" evidence="7">
    <location>
        <begin position="356"/>
        <end position="380"/>
    </location>
</feature>
<sequence length="390" mass="39344">MRTRGAVGLVVWIFTVVMLGGTVPAPLYPFYVRSLDLSELQVTIVFAAYAVGTLTALLLGGGVSDRLGRRPVLVLAVGIAVLSTLVFLLAPTLPGLLVARVLSGLSVGLTTGTATAAIAELHPDRRTATTLATVANMGGLGLGPVVSGLVAQHLPGPTVGPYLAFLILLLPVLAIGQVPETRPRTESLAGAIRPQRLSVPRATRARFAAAAVGGFAAFAVLGLFTSLTSSFLGQELGDPGPQLVGFSVAVMFAAAVACQLLVQRWDPDRAALVGAALLPTGTALVVVALAVGSLPLFLLSAVVGGAGVGFSFQSAVGRVGGLASADERAAVTSSFFVVAYLGITVPVVGVGEIATATSLTTAAIALAVLVVVLSAAAALLTRRHPTPVRG</sequence>
<evidence type="ECO:0000256" key="4">
    <source>
        <dbReference type="ARBA" id="ARBA00022692"/>
    </source>
</evidence>
<evidence type="ECO:0000256" key="5">
    <source>
        <dbReference type="ARBA" id="ARBA00022989"/>
    </source>
</evidence>
<dbReference type="Gene3D" id="1.20.1250.20">
    <property type="entry name" value="MFS general substrate transporter like domains"/>
    <property type="match status" value="1"/>
</dbReference>
<keyword evidence="6 7" id="KW-0472">Membrane</keyword>
<gene>
    <name evidence="9" type="ORF">UFOPK3609_00761</name>
</gene>
<evidence type="ECO:0000259" key="8">
    <source>
        <dbReference type="PROSITE" id="PS50850"/>
    </source>
</evidence>
<dbReference type="GO" id="GO:0005886">
    <property type="term" value="C:plasma membrane"/>
    <property type="evidence" value="ECO:0007669"/>
    <property type="project" value="UniProtKB-SubCell"/>
</dbReference>
<name>A0A6J7GRP2_9ZZZZ</name>
<organism evidence="9">
    <name type="scientific">freshwater metagenome</name>
    <dbReference type="NCBI Taxonomy" id="449393"/>
    <lineage>
        <taxon>unclassified sequences</taxon>
        <taxon>metagenomes</taxon>
        <taxon>ecological metagenomes</taxon>
    </lineage>
</organism>
<accession>A0A6J7GRP2</accession>
<feature type="transmembrane region" description="Helical" evidence="7">
    <location>
        <begin position="40"/>
        <end position="60"/>
    </location>
</feature>
<feature type="transmembrane region" description="Helical" evidence="7">
    <location>
        <begin position="131"/>
        <end position="153"/>
    </location>
</feature>
<dbReference type="AlphaFoldDB" id="A0A6J7GRP2"/>
<feature type="transmembrane region" description="Helical" evidence="7">
    <location>
        <begin position="72"/>
        <end position="91"/>
    </location>
</feature>
<dbReference type="PANTHER" id="PTHR23517">
    <property type="entry name" value="RESISTANCE PROTEIN MDTM, PUTATIVE-RELATED-RELATED"/>
    <property type="match status" value="1"/>
</dbReference>
<dbReference type="PANTHER" id="PTHR23517:SF13">
    <property type="entry name" value="MAJOR FACILITATOR SUPERFAMILY MFS_1"/>
    <property type="match status" value="1"/>
</dbReference>
<comment type="subcellular location">
    <subcellularLocation>
        <location evidence="1">Cell membrane</location>
        <topology evidence="1">Multi-pass membrane protein</topology>
    </subcellularLocation>
</comment>
<feature type="transmembrane region" description="Helical" evidence="7">
    <location>
        <begin position="269"/>
        <end position="291"/>
    </location>
</feature>
<dbReference type="PROSITE" id="PS00216">
    <property type="entry name" value="SUGAR_TRANSPORT_1"/>
    <property type="match status" value="1"/>
</dbReference>
<evidence type="ECO:0000256" key="2">
    <source>
        <dbReference type="ARBA" id="ARBA00022448"/>
    </source>
</evidence>
<dbReference type="PROSITE" id="PS50850">
    <property type="entry name" value="MFS"/>
    <property type="match status" value="1"/>
</dbReference>
<feature type="transmembrane region" description="Helical" evidence="7">
    <location>
        <begin position="297"/>
        <end position="317"/>
    </location>
</feature>
<keyword evidence="5 7" id="KW-1133">Transmembrane helix</keyword>
<evidence type="ECO:0000256" key="3">
    <source>
        <dbReference type="ARBA" id="ARBA00022475"/>
    </source>
</evidence>
<keyword evidence="3" id="KW-1003">Cell membrane</keyword>
<evidence type="ECO:0000256" key="6">
    <source>
        <dbReference type="ARBA" id="ARBA00023136"/>
    </source>
</evidence>
<evidence type="ECO:0000313" key="9">
    <source>
        <dbReference type="EMBL" id="CAB4909408.1"/>
    </source>
</evidence>
<feature type="transmembrane region" description="Helical" evidence="7">
    <location>
        <begin position="329"/>
        <end position="350"/>
    </location>
</feature>